<reference evidence="3 4" key="2">
    <citation type="journal article" date="2009" name="Genome Res.">
        <title>Ortho-proteogenomics: multiple proteomes investigation through orthology and a new MS-based protocol.</title>
        <authorList>
            <person name="Gallien S."/>
            <person name="Perrodou E."/>
            <person name="Carapito C."/>
            <person name="Deshayes C."/>
            <person name="Reyrat J.M."/>
            <person name="Van Dorsselaer A."/>
            <person name="Poch O."/>
            <person name="Schaeffer C."/>
            <person name="Lecompte O."/>
        </authorList>
    </citation>
    <scope>NUCLEOTIDE SEQUENCE [LARGE SCALE GENOMIC DNA]</scope>
    <source>
        <strain evidence="4">ATCC 700084 / mc(2)155</strain>
    </source>
</reference>
<dbReference type="GO" id="GO:0046523">
    <property type="term" value="F:S-methyl-5-thioribose-1-phosphate isomerase activity"/>
    <property type="evidence" value="ECO:0007669"/>
    <property type="project" value="UniProtKB-EC"/>
</dbReference>
<comment type="similarity">
    <text evidence="1">Belongs to the CdaR family.</text>
</comment>
<dbReference type="InterPro" id="IPR003018">
    <property type="entry name" value="GAF"/>
</dbReference>
<dbReference type="EMBL" id="CP001663">
    <property type="protein sequence ID" value="AFP40407.1"/>
    <property type="molecule type" value="Genomic_DNA"/>
</dbReference>
<evidence type="ECO:0000256" key="1">
    <source>
        <dbReference type="ARBA" id="ARBA00006754"/>
    </source>
</evidence>
<sequence length="596" mass="66055">MMSVRSDPLRAWMSAVTAISRTVNAAEPLETVLDDIAQMGCDLVGFDYCGVMLDDVTHEVMQIAGSSGLRKRYLDLVRSEGWLEIHPADFSADLPATKAYRELTTIVVPDVYAENSERLHRFAAAQGYRSVLTAPLRVGKDNVGILAGYFRDPHDYEPEEIELAKLLAEQSANAIRTAQLRAAQQATINDLSAVNDELRRRRASLDWADQQHRRLMRLVLNDIGMDGLVAALADMLQASATVLDSAERVLAEASAGEYIDPPKLDRKTRSKWEDTGRYEALLIDRQAAETWLIPIVLSGEVAGWLWVITEPSEPDAGRQRLIEHFALVVGLEILKQRHIVEVQERLCGDLMVDLLRTSDVPPSTMLIQRAEALGHDLTTPHWLAVFAGEFGPKLDQVALTVREAAPRQETLVGVYASSVVMLIPCDRDPLRIVQRTLTRITESSGGGRLAVALSPPVERLADYPVNYQTGVRTTQLRLAAGAGGLVDLRRVPLTSLLLLNSTVPDQLRRFAENLIEPLESHDEQRETDLVATLRTWLVEGFSAAATGNRLTVHVNTVGYRLAKIQSLLGLDLRKADVRLELQLAVIVWDIMRGEQA</sequence>
<organism evidence="3 4">
    <name type="scientific">Mycolicibacterium smegmatis (strain ATCC 700084 / mc(2)155)</name>
    <name type="common">Mycobacterium smegmatis</name>
    <dbReference type="NCBI Taxonomy" id="246196"/>
    <lineage>
        <taxon>Bacteria</taxon>
        <taxon>Bacillati</taxon>
        <taxon>Actinomycetota</taxon>
        <taxon>Actinomycetes</taxon>
        <taxon>Mycobacteriales</taxon>
        <taxon>Mycobacteriaceae</taxon>
        <taxon>Mycolicibacterium</taxon>
    </lineage>
</organism>
<dbReference type="InterPro" id="IPR041522">
    <property type="entry name" value="CdaR_GGDEF"/>
</dbReference>
<dbReference type="InterPro" id="IPR051448">
    <property type="entry name" value="CdaR-like_regulators"/>
</dbReference>
<dbReference type="AlphaFoldDB" id="I7G4A3"/>
<keyword evidence="3" id="KW-0413">Isomerase</keyword>
<dbReference type="Gene3D" id="1.10.10.2840">
    <property type="entry name" value="PucR C-terminal helix-turn-helix domain"/>
    <property type="match status" value="1"/>
</dbReference>
<dbReference type="InterPro" id="IPR029016">
    <property type="entry name" value="GAF-like_dom_sf"/>
</dbReference>
<dbReference type="EC" id="5.3.1.23" evidence="3"/>
<proteinExistence type="inferred from homology"/>
<dbReference type="Pfam" id="PF13185">
    <property type="entry name" value="GAF_2"/>
    <property type="match status" value="1"/>
</dbReference>
<dbReference type="Pfam" id="PF13556">
    <property type="entry name" value="HTH_30"/>
    <property type="match status" value="1"/>
</dbReference>
<gene>
    <name evidence="3" type="ordered locus">MSMEI_3949</name>
</gene>
<dbReference type="PANTHER" id="PTHR33744">
    <property type="entry name" value="CARBOHYDRATE DIACID REGULATOR"/>
    <property type="match status" value="1"/>
</dbReference>
<dbReference type="Proteomes" id="UP000006158">
    <property type="component" value="Chromosome"/>
</dbReference>
<evidence type="ECO:0000313" key="4">
    <source>
        <dbReference type="Proteomes" id="UP000006158"/>
    </source>
</evidence>
<dbReference type="InterPro" id="IPR042070">
    <property type="entry name" value="PucR_C-HTH_sf"/>
</dbReference>
<dbReference type="KEGG" id="msg:MSMEI_3949"/>
<dbReference type="Pfam" id="PF17853">
    <property type="entry name" value="GGDEF_2"/>
    <property type="match status" value="1"/>
</dbReference>
<dbReference type="InterPro" id="IPR025736">
    <property type="entry name" value="PucR_C-HTH_dom"/>
</dbReference>
<reference evidence="3 4" key="1">
    <citation type="journal article" date="2007" name="Genome Biol.">
        <title>Interrupted coding sequences in Mycobacterium smegmatis: authentic mutations or sequencing errors?</title>
        <authorList>
            <person name="Deshayes C."/>
            <person name="Perrodou E."/>
            <person name="Gallien S."/>
            <person name="Euphrasie D."/>
            <person name="Schaeffer C."/>
            <person name="Van-Dorsselaer A."/>
            <person name="Poch O."/>
            <person name="Lecompte O."/>
            <person name="Reyrat J.M."/>
        </authorList>
    </citation>
    <scope>NUCLEOTIDE SEQUENCE [LARGE SCALE GENOMIC DNA]</scope>
    <source>
        <strain evidence="4">ATCC 700084 / mc(2)155</strain>
    </source>
</reference>
<feature type="domain" description="GAF" evidence="2">
    <location>
        <begin position="24"/>
        <end position="185"/>
    </location>
</feature>
<dbReference type="SMART" id="SM00065">
    <property type="entry name" value="GAF"/>
    <property type="match status" value="1"/>
</dbReference>
<accession>I7G4A3</accession>
<dbReference type="Gene3D" id="3.30.450.40">
    <property type="match status" value="1"/>
</dbReference>
<dbReference type="PATRIC" id="fig|246196.56.peg.4047"/>
<evidence type="ECO:0000313" key="3">
    <source>
        <dbReference type="EMBL" id="AFP40407.1"/>
    </source>
</evidence>
<dbReference type="SUPFAM" id="SSF55781">
    <property type="entry name" value="GAF domain-like"/>
    <property type="match status" value="1"/>
</dbReference>
<name>I7G4A3_MYCS2</name>
<protein>
    <submittedName>
        <fullName evidence="3">Transcriptional regulator, CdaR</fullName>
        <ecNumber evidence="3">5.3.1.23</ecNumber>
    </submittedName>
</protein>
<evidence type="ECO:0000259" key="2">
    <source>
        <dbReference type="SMART" id="SM00065"/>
    </source>
</evidence>
<dbReference type="PANTHER" id="PTHR33744:SF7">
    <property type="entry name" value="PUCR FAMILY TRANSCRIPTIONAL REGULATOR"/>
    <property type="match status" value="1"/>
</dbReference>